<accession>A0A5A7P0N9</accession>
<keyword evidence="1" id="KW-0413">Isomerase</keyword>
<proteinExistence type="predicted"/>
<dbReference type="EMBL" id="BKCP01001002">
    <property type="protein sequence ID" value="GER26280.1"/>
    <property type="molecule type" value="Genomic_DNA"/>
</dbReference>
<evidence type="ECO:0000313" key="1">
    <source>
        <dbReference type="EMBL" id="GER26280.1"/>
    </source>
</evidence>
<organism evidence="1 2">
    <name type="scientific">Striga asiatica</name>
    <name type="common">Asiatic witchweed</name>
    <name type="synonym">Buchnera asiatica</name>
    <dbReference type="NCBI Taxonomy" id="4170"/>
    <lineage>
        <taxon>Eukaryota</taxon>
        <taxon>Viridiplantae</taxon>
        <taxon>Streptophyta</taxon>
        <taxon>Embryophyta</taxon>
        <taxon>Tracheophyta</taxon>
        <taxon>Spermatophyta</taxon>
        <taxon>Magnoliopsida</taxon>
        <taxon>eudicotyledons</taxon>
        <taxon>Gunneridae</taxon>
        <taxon>Pentapetalae</taxon>
        <taxon>asterids</taxon>
        <taxon>lamiids</taxon>
        <taxon>Lamiales</taxon>
        <taxon>Orobanchaceae</taxon>
        <taxon>Buchnereae</taxon>
        <taxon>Striga</taxon>
    </lineage>
</organism>
<gene>
    <name evidence="1" type="ORF">STAS_01922</name>
</gene>
<sequence length="207" mass="22230">DDTDLMKSHFLGERHPKLAHASLDPIITSVERRAPSPSTPPPSALLLIGLTTSATSSCWPLPTGNKSVSETPLFFLRLLKEPPGLGLSSLFLFNQFSNSEQLLPDSKPHSTLFSSLLGSESIELFLDAQLLKNSVQAPLFSPLSLLAESSPIVGLVSPRWSKFPISLTIDASLAARLLVLDPHAVGSESIAELVPIELLGPQTNEYA</sequence>
<dbReference type="Proteomes" id="UP000325081">
    <property type="component" value="Unassembled WGS sequence"/>
</dbReference>
<feature type="non-terminal residue" evidence="1">
    <location>
        <position position="1"/>
    </location>
</feature>
<dbReference type="GO" id="GO:0016853">
    <property type="term" value="F:isomerase activity"/>
    <property type="evidence" value="ECO:0007669"/>
    <property type="project" value="UniProtKB-KW"/>
</dbReference>
<keyword evidence="2" id="KW-1185">Reference proteome</keyword>
<evidence type="ECO:0000313" key="2">
    <source>
        <dbReference type="Proteomes" id="UP000325081"/>
    </source>
</evidence>
<name>A0A5A7P0N9_STRAF</name>
<reference evidence="2" key="1">
    <citation type="journal article" date="2019" name="Curr. Biol.">
        <title>Genome Sequence of Striga asiatica Provides Insight into the Evolution of Plant Parasitism.</title>
        <authorList>
            <person name="Yoshida S."/>
            <person name="Kim S."/>
            <person name="Wafula E.K."/>
            <person name="Tanskanen J."/>
            <person name="Kim Y.M."/>
            <person name="Honaas L."/>
            <person name="Yang Z."/>
            <person name="Spallek T."/>
            <person name="Conn C.E."/>
            <person name="Ichihashi Y."/>
            <person name="Cheong K."/>
            <person name="Cui S."/>
            <person name="Der J.P."/>
            <person name="Gundlach H."/>
            <person name="Jiao Y."/>
            <person name="Hori C."/>
            <person name="Ishida J.K."/>
            <person name="Kasahara H."/>
            <person name="Kiba T."/>
            <person name="Kim M.S."/>
            <person name="Koo N."/>
            <person name="Laohavisit A."/>
            <person name="Lee Y.H."/>
            <person name="Lumba S."/>
            <person name="McCourt P."/>
            <person name="Mortimer J.C."/>
            <person name="Mutuku J.M."/>
            <person name="Nomura T."/>
            <person name="Sasaki-Sekimoto Y."/>
            <person name="Seto Y."/>
            <person name="Wang Y."/>
            <person name="Wakatake T."/>
            <person name="Sakakibara H."/>
            <person name="Demura T."/>
            <person name="Yamaguchi S."/>
            <person name="Yoneyama K."/>
            <person name="Manabe R.I."/>
            <person name="Nelson D.C."/>
            <person name="Schulman A.H."/>
            <person name="Timko M.P."/>
            <person name="dePamphilis C.W."/>
            <person name="Choi D."/>
            <person name="Shirasu K."/>
        </authorList>
    </citation>
    <scope>NUCLEOTIDE SEQUENCE [LARGE SCALE GENOMIC DNA]</scope>
    <source>
        <strain evidence="2">cv. UVA1</strain>
    </source>
</reference>
<comment type="caution">
    <text evidence="1">The sequence shown here is derived from an EMBL/GenBank/DDBJ whole genome shotgun (WGS) entry which is preliminary data.</text>
</comment>
<protein>
    <submittedName>
        <fullName evidence="1">1-deoxy-D-xylulose 5-phosphate reductoisomerase</fullName>
    </submittedName>
</protein>
<dbReference type="AlphaFoldDB" id="A0A5A7P0N9"/>